<dbReference type="InterPro" id="IPR036435">
    <property type="entry name" value="Leukocidin/porin_MspA_sf"/>
</dbReference>
<dbReference type="EMBL" id="QQAZ01000025">
    <property type="protein sequence ID" value="RDI42612.1"/>
    <property type="molecule type" value="Genomic_DNA"/>
</dbReference>
<comment type="caution">
    <text evidence="3">The sequence shown here is derived from an EMBL/GenBank/DDBJ whole genome shotgun (WGS) entry which is preliminary data.</text>
</comment>
<dbReference type="AlphaFoldDB" id="A0A370GFM4"/>
<accession>A0A370GFM4</accession>
<gene>
    <name evidence="3" type="ORF">DFR68_1257</name>
</gene>
<dbReference type="RefSeq" id="WP_068029014.1">
    <property type="nucleotide sequence ID" value="NZ_QQAZ01000025.1"/>
</dbReference>
<sequence>MIRSNALRCGRLTGLAVAIAVGIGLCSSGAANADTFIPLPGGSITTTLGDGTEVTLSIVDESATISGSMGATPLHRNVWTSGRVVADVSGPGASSASIQLNPGYVVGCQVDIASLNSEETDTQGTKAGANGGLTPQPPVIGATETLTLGPGQAVARYLLDIEQPDDYGNEDHKRHPTVKGSHASVRWTDETFAVNGCGGYAQARAFTMADVSTDAGESMLTVWGAPFSMG</sequence>
<dbReference type="OrthoDB" id="4540215at2"/>
<dbReference type="SUPFAM" id="SSF56959">
    <property type="entry name" value="Leukocidin-like"/>
    <property type="match status" value="1"/>
</dbReference>
<dbReference type="Proteomes" id="UP000255355">
    <property type="component" value="Unassembled WGS sequence"/>
</dbReference>
<keyword evidence="1 2" id="KW-0732">Signal</keyword>
<dbReference type="InterPro" id="IPR015286">
    <property type="entry name" value="Porin_fam_mycobact-type"/>
</dbReference>
<dbReference type="STRING" id="1210089.GCA_001613165_06658"/>
<dbReference type="Gene3D" id="2.60.40.1650">
    <property type="entry name" value="Porin MspA (Ig-like beta-sandwich domain)"/>
    <property type="match status" value="2"/>
</dbReference>
<protein>
    <submittedName>
        <fullName evidence="3">MspA protein</fullName>
    </submittedName>
</protein>
<keyword evidence="4" id="KW-1185">Reference proteome</keyword>
<proteinExistence type="predicted"/>
<evidence type="ECO:0000313" key="4">
    <source>
        <dbReference type="Proteomes" id="UP000255355"/>
    </source>
</evidence>
<evidence type="ECO:0000313" key="3">
    <source>
        <dbReference type="EMBL" id="RDI42612.1"/>
    </source>
</evidence>
<evidence type="ECO:0000256" key="2">
    <source>
        <dbReference type="SAM" id="SignalP"/>
    </source>
</evidence>
<evidence type="ECO:0000256" key="1">
    <source>
        <dbReference type="ARBA" id="ARBA00022729"/>
    </source>
</evidence>
<feature type="signal peptide" evidence="2">
    <location>
        <begin position="1"/>
        <end position="33"/>
    </location>
</feature>
<organism evidence="3 4">
    <name type="scientific">Nocardia mexicana</name>
    <dbReference type="NCBI Taxonomy" id="279262"/>
    <lineage>
        <taxon>Bacteria</taxon>
        <taxon>Bacillati</taxon>
        <taxon>Actinomycetota</taxon>
        <taxon>Actinomycetes</taxon>
        <taxon>Mycobacteriales</taxon>
        <taxon>Nocardiaceae</taxon>
        <taxon>Nocardia</taxon>
    </lineage>
</organism>
<name>A0A370GFM4_9NOCA</name>
<dbReference type="Pfam" id="PF09203">
    <property type="entry name" value="MspA"/>
    <property type="match status" value="1"/>
</dbReference>
<feature type="chain" id="PRO_5016910544" evidence="2">
    <location>
        <begin position="34"/>
        <end position="230"/>
    </location>
</feature>
<reference evidence="3 4" key="1">
    <citation type="submission" date="2018-07" db="EMBL/GenBank/DDBJ databases">
        <title>Genomic Encyclopedia of Type Strains, Phase IV (KMG-IV): sequencing the most valuable type-strain genomes for metagenomic binning, comparative biology and taxonomic classification.</title>
        <authorList>
            <person name="Goeker M."/>
        </authorList>
    </citation>
    <scope>NUCLEOTIDE SEQUENCE [LARGE SCALE GENOMIC DNA]</scope>
    <source>
        <strain evidence="3 4">DSM 44952</strain>
    </source>
</reference>